<feature type="domain" description="Helicase ATP-binding" evidence="9">
    <location>
        <begin position="45"/>
        <end position="220"/>
    </location>
</feature>
<dbReference type="PROSITE" id="PS51192">
    <property type="entry name" value="HELICASE_ATP_BIND_1"/>
    <property type="match status" value="1"/>
</dbReference>
<evidence type="ECO:0000313" key="12">
    <source>
        <dbReference type="EMBL" id="GGP24327.1"/>
    </source>
</evidence>
<dbReference type="CDD" id="cd00268">
    <property type="entry name" value="DEADc"/>
    <property type="match status" value="1"/>
</dbReference>
<accession>A0ABQ2PFH8</accession>
<evidence type="ECO:0000256" key="1">
    <source>
        <dbReference type="ARBA" id="ARBA00022741"/>
    </source>
</evidence>
<comment type="similarity">
    <text evidence="5 7">Belongs to the DEAD box helicase family.</text>
</comment>
<dbReference type="CDD" id="cd18787">
    <property type="entry name" value="SF2_C_DEAD"/>
    <property type="match status" value="1"/>
</dbReference>
<evidence type="ECO:0000259" key="9">
    <source>
        <dbReference type="PROSITE" id="PS51192"/>
    </source>
</evidence>
<evidence type="ECO:0000256" key="8">
    <source>
        <dbReference type="SAM" id="MobiDB-lite"/>
    </source>
</evidence>
<keyword evidence="13" id="KW-1185">Reference proteome</keyword>
<evidence type="ECO:0000256" key="6">
    <source>
        <dbReference type="PROSITE-ProRule" id="PRU00552"/>
    </source>
</evidence>
<keyword evidence="3 7" id="KW-0347">Helicase</keyword>
<dbReference type="InterPro" id="IPR014001">
    <property type="entry name" value="Helicase_ATP-bd"/>
</dbReference>
<evidence type="ECO:0000256" key="3">
    <source>
        <dbReference type="ARBA" id="ARBA00022806"/>
    </source>
</evidence>
<dbReference type="Pfam" id="PF00271">
    <property type="entry name" value="Helicase_C"/>
    <property type="match status" value="1"/>
</dbReference>
<dbReference type="SMART" id="SM00487">
    <property type="entry name" value="DEXDc"/>
    <property type="match status" value="1"/>
</dbReference>
<proteinExistence type="inferred from homology"/>
<protein>
    <submittedName>
        <fullName evidence="12">RNA helicase</fullName>
    </submittedName>
</protein>
<feature type="domain" description="Helicase C-terminal" evidence="10">
    <location>
        <begin position="247"/>
        <end position="392"/>
    </location>
</feature>
<evidence type="ECO:0000256" key="5">
    <source>
        <dbReference type="ARBA" id="ARBA00038437"/>
    </source>
</evidence>
<gene>
    <name evidence="12" type="ORF">GCM10010971_01460</name>
</gene>
<name>A0ABQ2PFH8_9NEIS</name>
<dbReference type="InterPro" id="IPR000629">
    <property type="entry name" value="RNA-helicase_DEAD-box_CS"/>
</dbReference>
<feature type="short sequence motif" description="Q motif" evidence="6">
    <location>
        <begin position="14"/>
        <end position="42"/>
    </location>
</feature>
<organism evidence="12 13">
    <name type="scientific">Silvimonas amylolytica</name>
    <dbReference type="NCBI Taxonomy" id="449663"/>
    <lineage>
        <taxon>Bacteria</taxon>
        <taxon>Pseudomonadati</taxon>
        <taxon>Pseudomonadota</taxon>
        <taxon>Betaproteobacteria</taxon>
        <taxon>Neisseriales</taxon>
        <taxon>Chitinibacteraceae</taxon>
        <taxon>Silvimonas</taxon>
    </lineage>
</organism>
<evidence type="ECO:0000313" key="13">
    <source>
        <dbReference type="Proteomes" id="UP000621859"/>
    </source>
</evidence>
<feature type="compositionally biased region" description="Basic and acidic residues" evidence="8">
    <location>
        <begin position="465"/>
        <end position="527"/>
    </location>
</feature>
<dbReference type="InterPro" id="IPR014014">
    <property type="entry name" value="RNA_helicase_DEAD_Q_motif"/>
</dbReference>
<evidence type="ECO:0000256" key="7">
    <source>
        <dbReference type="RuleBase" id="RU000492"/>
    </source>
</evidence>
<dbReference type="SMART" id="SM00490">
    <property type="entry name" value="HELICc"/>
    <property type="match status" value="1"/>
</dbReference>
<evidence type="ECO:0000259" key="11">
    <source>
        <dbReference type="PROSITE" id="PS51195"/>
    </source>
</evidence>
<dbReference type="InterPro" id="IPR027417">
    <property type="entry name" value="P-loop_NTPase"/>
</dbReference>
<sequence length="607" mass="67671">MSHVAHDPAQDQDTSFSSLGLAAEIVQELTSQGLHNPTPVQAAAIPVLLEGHDLMASAQTGTGKTAAFLLPALNRLARPPKHHGKGPRVLVLTPTRELAEQVSKVAMAFSRRIPRCKVVSLVGGVPYPVQHKQLAQPVEIVVATPGRLMDLMRSGRIDFRRLELLVLDEADRMLDMGFIDDIEAIVAELPQERQTALFSATLSETVQEFARPMLRDPRKVELAPQGLPTANVEQSVHYADGYEHKLKLTAALAEAAAGTQSIIFTATKADADGIADWLRVAGLKADAMHGDLPQRSRRKVLDKLRRGEIDMLVATDVAARGIDVAGIGQVINFDLPRFSEDYIHRIGRTGRAGRSGRAISLVTRNDFVLLTRIKKRYQVNFETMTLEGLESRFQPNQRRTDDRRPSGGRSFGDRPRQGGDRQGYGNRDSAPRHNNENREHAPRENNYFRDRREGNLGENGQQRSFENRPRPEGGYRNNRDGQREGGFNRDGAPRENRFNRDAGQGEKRDFGNRETGNREYGNREYGNREGGFNRDAAPRENRGGYGKREGGYGEKRDFGNREGGFNREGGARREGGFNQPRRDDRFGGDRRPRTGGDFSRRGDRSGE</sequence>
<feature type="compositionally biased region" description="Basic and acidic residues" evidence="8">
    <location>
        <begin position="398"/>
        <end position="419"/>
    </location>
</feature>
<keyword evidence="4 7" id="KW-0067">ATP-binding</keyword>
<dbReference type="InterPro" id="IPR001650">
    <property type="entry name" value="Helicase_C-like"/>
</dbReference>
<dbReference type="GO" id="GO:0004386">
    <property type="term" value="F:helicase activity"/>
    <property type="evidence" value="ECO:0007669"/>
    <property type="project" value="UniProtKB-KW"/>
</dbReference>
<reference evidence="13" key="1">
    <citation type="journal article" date="2019" name="Int. J. Syst. Evol. Microbiol.">
        <title>The Global Catalogue of Microorganisms (GCM) 10K type strain sequencing project: providing services to taxonomists for standard genome sequencing and annotation.</title>
        <authorList>
            <consortium name="The Broad Institute Genomics Platform"/>
            <consortium name="The Broad Institute Genome Sequencing Center for Infectious Disease"/>
            <person name="Wu L."/>
            <person name="Ma J."/>
        </authorList>
    </citation>
    <scope>NUCLEOTIDE SEQUENCE [LARGE SCALE GENOMIC DNA]</scope>
    <source>
        <strain evidence="13">CGMCC 1.8860</strain>
    </source>
</reference>
<dbReference type="Gene3D" id="3.40.50.300">
    <property type="entry name" value="P-loop containing nucleotide triphosphate hydrolases"/>
    <property type="match status" value="2"/>
</dbReference>
<dbReference type="PANTHER" id="PTHR47959">
    <property type="entry name" value="ATP-DEPENDENT RNA HELICASE RHLE-RELATED"/>
    <property type="match status" value="1"/>
</dbReference>
<dbReference type="InterPro" id="IPR044742">
    <property type="entry name" value="DEAD/DEAH_RhlB"/>
</dbReference>
<dbReference type="EMBL" id="BMLY01000001">
    <property type="protein sequence ID" value="GGP24327.1"/>
    <property type="molecule type" value="Genomic_DNA"/>
</dbReference>
<dbReference type="PROSITE" id="PS51194">
    <property type="entry name" value="HELICASE_CTER"/>
    <property type="match status" value="1"/>
</dbReference>
<comment type="caution">
    <text evidence="12">The sequence shown here is derived from an EMBL/GenBank/DDBJ whole genome shotgun (WGS) entry which is preliminary data.</text>
</comment>
<keyword evidence="1 7" id="KW-0547">Nucleotide-binding</keyword>
<feature type="domain" description="DEAD-box RNA helicase Q" evidence="11">
    <location>
        <begin position="14"/>
        <end position="42"/>
    </location>
</feature>
<dbReference type="RefSeq" id="WP_188687708.1">
    <property type="nucleotide sequence ID" value="NZ_BMLY01000001.1"/>
</dbReference>
<dbReference type="Proteomes" id="UP000621859">
    <property type="component" value="Unassembled WGS sequence"/>
</dbReference>
<dbReference type="PANTHER" id="PTHR47959:SF17">
    <property type="entry name" value="ATP-DEPENDENT RNA HELICASE DEAD BOX FAMILY"/>
    <property type="match status" value="1"/>
</dbReference>
<feature type="compositionally biased region" description="Basic and acidic residues" evidence="8">
    <location>
        <begin position="569"/>
        <end position="607"/>
    </location>
</feature>
<feature type="compositionally biased region" description="Basic and acidic residues" evidence="8">
    <location>
        <begin position="429"/>
        <end position="455"/>
    </location>
</feature>
<dbReference type="PROSITE" id="PS51195">
    <property type="entry name" value="Q_MOTIF"/>
    <property type="match status" value="1"/>
</dbReference>
<evidence type="ECO:0000256" key="2">
    <source>
        <dbReference type="ARBA" id="ARBA00022801"/>
    </source>
</evidence>
<feature type="region of interest" description="Disordered" evidence="8">
    <location>
        <begin position="390"/>
        <end position="607"/>
    </location>
</feature>
<dbReference type="SUPFAM" id="SSF52540">
    <property type="entry name" value="P-loop containing nucleoside triphosphate hydrolases"/>
    <property type="match status" value="1"/>
</dbReference>
<dbReference type="InterPro" id="IPR011545">
    <property type="entry name" value="DEAD/DEAH_box_helicase_dom"/>
</dbReference>
<keyword evidence="2 7" id="KW-0378">Hydrolase</keyword>
<evidence type="ECO:0000256" key="4">
    <source>
        <dbReference type="ARBA" id="ARBA00022840"/>
    </source>
</evidence>
<feature type="compositionally biased region" description="Basic and acidic residues" evidence="8">
    <location>
        <begin position="536"/>
        <end position="560"/>
    </location>
</feature>
<dbReference type="PROSITE" id="PS00039">
    <property type="entry name" value="DEAD_ATP_HELICASE"/>
    <property type="match status" value="1"/>
</dbReference>
<evidence type="ECO:0000259" key="10">
    <source>
        <dbReference type="PROSITE" id="PS51194"/>
    </source>
</evidence>
<dbReference type="InterPro" id="IPR050079">
    <property type="entry name" value="DEAD_box_RNA_helicase"/>
</dbReference>
<dbReference type="Pfam" id="PF00270">
    <property type="entry name" value="DEAD"/>
    <property type="match status" value="1"/>
</dbReference>